<accession>A0A1H4CXY1</accession>
<keyword evidence="1" id="KW-0175">Coiled coil</keyword>
<keyword evidence="4" id="KW-1185">Reference proteome</keyword>
<reference evidence="3 4" key="1">
    <citation type="submission" date="2016-10" db="EMBL/GenBank/DDBJ databases">
        <authorList>
            <person name="de Groot N.N."/>
        </authorList>
    </citation>
    <scope>NUCLEOTIDE SEQUENCE [LARGE SCALE GENOMIC DNA]</scope>
    <source>
        <strain evidence="3 4">Vu-144</strain>
    </source>
</reference>
<name>A0A1H4CXY1_9BACT</name>
<dbReference type="RefSeq" id="WP_091401415.1">
    <property type="nucleotide sequence ID" value="NZ_FNQY01000039.1"/>
</dbReference>
<dbReference type="OrthoDB" id="1467719at2"/>
<dbReference type="Proteomes" id="UP000199041">
    <property type="component" value="Unassembled WGS sequence"/>
</dbReference>
<dbReference type="STRING" id="551991.SAMN05192529_13912"/>
<dbReference type="Pfam" id="PF04977">
    <property type="entry name" value="DivIC"/>
    <property type="match status" value="1"/>
</dbReference>
<evidence type="ECO:0000313" key="3">
    <source>
        <dbReference type="EMBL" id="SEA65247.1"/>
    </source>
</evidence>
<organism evidence="3 4">
    <name type="scientific">Arachidicoccus rhizosphaerae</name>
    <dbReference type="NCBI Taxonomy" id="551991"/>
    <lineage>
        <taxon>Bacteria</taxon>
        <taxon>Pseudomonadati</taxon>
        <taxon>Bacteroidota</taxon>
        <taxon>Chitinophagia</taxon>
        <taxon>Chitinophagales</taxon>
        <taxon>Chitinophagaceae</taxon>
        <taxon>Arachidicoccus</taxon>
    </lineage>
</organism>
<dbReference type="GO" id="GO:0051301">
    <property type="term" value="P:cell division"/>
    <property type="evidence" value="ECO:0007669"/>
    <property type="project" value="UniProtKB-KW"/>
</dbReference>
<dbReference type="InterPro" id="IPR007060">
    <property type="entry name" value="FtsL/DivIC"/>
</dbReference>
<dbReference type="EMBL" id="FNQY01000039">
    <property type="protein sequence ID" value="SEA65247.1"/>
    <property type="molecule type" value="Genomic_DNA"/>
</dbReference>
<keyword evidence="3" id="KW-0132">Cell division</keyword>
<keyword evidence="2" id="KW-0472">Membrane</keyword>
<protein>
    <submittedName>
        <fullName evidence="3">Cell division protein FtsB</fullName>
    </submittedName>
</protein>
<evidence type="ECO:0000256" key="2">
    <source>
        <dbReference type="SAM" id="Phobius"/>
    </source>
</evidence>
<feature type="transmembrane region" description="Helical" evidence="2">
    <location>
        <begin position="12"/>
        <end position="29"/>
    </location>
</feature>
<feature type="coiled-coil region" evidence="1">
    <location>
        <begin position="44"/>
        <end position="78"/>
    </location>
</feature>
<proteinExistence type="predicted"/>
<dbReference type="AlphaFoldDB" id="A0A1H4CXY1"/>
<keyword evidence="2" id="KW-1133">Transmembrane helix</keyword>
<keyword evidence="2" id="KW-0812">Transmembrane</keyword>
<keyword evidence="3" id="KW-0131">Cell cycle</keyword>
<evidence type="ECO:0000313" key="4">
    <source>
        <dbReference type="Proteomes" id="UP000199041"/>
    </source>
</evidence>
<sequence>MQKTYKILSYLKNKYIIAVLVFLVLIIFYDRNDIFVQIDRAKEVNTLHQSKAFYQQEIEKTNKELNALESSNNAIQRYAREHFFMKKDNEEIFIVDSVAPAPKP</sequence>
<evidence type="ECO:0000256" key="1">
    <source>
        <dbReference type="SAM" id="Coils"/>
    </source>
</evidence>
<gene>
    <name evidence="3" type="ORF">SAMN05192529_13912</name>
</gene>